<dbReference type="AlphaFoldDB" id="A0AAW5MTI1"/>
<evidence type="ECO:0000313" key="1">
    <source>
        <dbReference type="EMBL" id="MCR6678950.1"/>
    </source>
</evidence>
<dbReference type="EMBL" id="JANPXH010000626">
    <property type="protein sequence ID" value="MCR6678950.1"/>
    <property type="molecule type" value="Genomic_DNA"/>
</dbReference>
<reference evidence="1" key="1">
    <citation type="submission" date="2022-07" db="EMBL/GenBank/DDBJ databases">
        <title>Diversity of ethanolamine utilization by human commensal Escherichia coli.</title>
        <authorList>
            <person name="Jubelin G."/>
        </authorList>
    </citation>
    <scope>NUCLEOTIDE SEQUENCE</scope>
    <source>
        <strain evidence="1">S1</strain>
    </source>
</reference>
<proteinExistence type="predicted"/>
<comment type="caution">
    <text evidence="1">The sequence shown here is derived from an EMBL/GenBank/DDBJ whole genome shotgun (WGS) entry which is preliminary data.</text>
</comment>
<gene>
    <name evidence="1" type="ORF">NVV43_25975</name>
</gene>
<name>A0AAW5MTI1_9ESCH</name>
<protein>
    <submittedName>
        <fullName evidence="1">Uncharacterized protein</fullName>
    </submittedName>
</protein>
<organism evidence="1 2">
    <name type="scientific">Escherichia marmotae</name>
    <dbReference type="NCBI Taxonomy" id="1499973"/>
    <lineage>
        <taxon>Bacteria</taxon>
        <taxon>Pseudomonadati</taxon>
        <taxon>Pseudomonadota</taxon>
        <taxon>Gammaproteobacteria</taxon>
        <taxon>Enterobacterales</taxon>
        <taxon>Enterobacteriaceae</taxon>
        <taxon>Escherichia</taxon>
    </lineage>
</organism>
<feature type="non-terminal residue" evidence="1">
    <location>
        <position position="1"/>
    </location>
</feature>
<dbReference type="Proteomes" id="UP001206878">
    <property type="component" value="Unassembled WGS sequence"/>
</dbReference>
<sequence length="63" mass="7299">QRLQLCVSLGKTESFAHLDCRIFAHYYFLKMIQALSSWMLIIARQLFSSLAIDFQTDLSPNCN</sequence>
<accession>A0AAW5MTI1</accession>
<evidence type="ECO:0000313" key="2">
    <source>
        <dbReference type="Proteomes" id="UP001206878"/>
    </source>
</evidence>